<evidence type="ECO:0000256" key="1">
    <source>
        <dbReference type="ARBA" id="ARBA00005495"/>
    </source>
</evidence>
<dbReference type="AlphaFoldDB" id="A5FZ70"/>
<dbReference type="EMBL" id="CP000697">
    <property type="protein sequence ID" value="ABQ30902.1"/>
    <property type="molecule type" value="Genomic_DNA"/>
</dbReference>
<organism evidence="6 7">
    <name type="scientific">Acidiphilium cryptum (strain JF-5)</name>
    <dbReference type="NCBI Taxonomy" id="349163"/>
    <lineage>
        <taxon>Bacteria</taxon>
        <taxon>Pseudomonadati</taxon>
        <taxon>Pseudomonadota</taxon>
        <taxon>Alphaproteobacteria</taxon>
        <taxon>Acetobacterales</taxon>
        <taxon>Acidocellaceae</taxon>
        <taxon>Acidiphilium</taxon>
    </lineage>
</organism>
<name>A5FZ70_ACICJ</name>
<evidence type="ECO:0000313" key="7">
    <source>
        <dbReference type="Proteomes" id="UP000000245"/>
    </source>
</evidence>
<evidence type="ECO:0000256" key="3">
    <source>
        <dbReference type="ARBA" id="ARBA00022833"/>
    </source>
</evidence>
<dbReference type="RefSeq" id="WP_011942426.1">
    <property type="nucleotide sequence ID" value="NC_009484.1"/>
</dbReference>
<dbReference type="InterPro" id="IPR006913">
    <property type="entry name" value="CENP-V/GFA"/>
</dbReference>
<reference evidence="6 7" key="1">
    <citation type="submission" date="2007-05" db="EMBL/GenBank/DDBJ databases">
        <title>Complete sequence of chromosome of Acidiphilium cryptum JF-5.</title>
        <authorList>
            <consortium name="US DOE Joint Genome Institute"/>
            <person name="Copeland A."/>
            <person name="Lucas S."/>
            <person name="Lapidus A."/>
            <person name="Barry K."/>
            <person name="Detter J.C."/>
            <person name="Glavina del Rio T."/>
            <person name="Hammon N."/>
            <person name="Israni S."/>
            <person name="Dalin E."/>
            <person name="Tice H."/>
            <person name="Pitluck S."/>
            <person name="Sims D."/>
            <person name="Brettin T."/>
            <person name="Bruce D."/>
            <person name="Han C."/>
            <person name="Schmutz J."/>
            <person name="Larimer F."/>
            <person name="Land M."/>
            <person name="Hauser L."/>
            <person name="Kyrpides N."/>
            <person name="Kim E."/>
            <person name="Magnuson T."/>
            <person name="Richardson P."/>
        </authorList>
    </citation>
    <scope>NUCLEOTIDE SEQUENCE [LARGE SCALE GENOMIC DNA]</scope>
    <source>
        <strain evidence="6 7">JF-5</strain>
    </source>
</reference>
<dbReference type="PANTHER" id="PTHR33337">
    <property type="entry name" value="GFA DOMAIN-CONTAINING PROTEIN"/>
    <property type="match status" value="1"/>
</dbReference>
<keyword evidence="7" id="KW-1185">Reference proteome</keyword>
<feature type="domain" description="CENP-V/GFA" evidence="5">
    <location>
        <begin position="6"/>
        <end position="109"/>
    </location>
</feature>
<dbReference type="SUPFAM" id="SSF51316">
    <property type="entry name" value="Mss4-like"/>
    <property type="match status" value="1"/>
</dbReference>
<dbReference type="Gene3D" id="3.90.1590.10">
    <property type="entry name" value="glutathione-dependent formaldehyde- activating enzyme (gfa)"/>
    <property type="match status" value="1"/>
</dbReference>
<dbReference type="PANTHER" id="PTHR33337:SF40">
    <property type="entry name" value="CENP-V_GFA DOMAIN-CONTAINING PROTEIN-RELATED"/>
    <property type="match status" value="1"/>
</dbReference>
<evidence type="ECO:0000259" key="5">
    <source>
        <dbReference type="PROSITE" id="PS51891"/>
    </source>
</evidence>
<protein>
    <submittedName>
        <fullName evidence="6">Glutathione-dependent formaldehyde-activating, GFA</fullName>
    </submittedName>
</protein>
<proteinExistence type="inferred from homology"/>
<evidence type="ECO:0000256" key="4">
    <source>
        <dbReference type="ARBA" id="ARBA00023239"/>
    </source>
</evidence>
<evidence type="ECO:0000313" key="6">
    <source>
        <dbReference type="EMBL" id="ABQ30902.1"/>
    </source>
</evidence>
<dbReference type="GO" id="GO:0016846">
    <property type="term" value="F:carbon-sulfur lyase activity"/>
    <property type="evidence" value="ECO:0007669"/>
    <property type="project" value="InterPro"/>
</dbReference>
<accession>A5FZ70</accession>
<keyword evidence="4" id="KW-0456">Lyase</keyword>
<comment type="similarity">
    <text evidence="1">Belongs to the Gfa family.</text>
</comment>
<dbReference type="eggNOG" id="COG3791">
    <property type="taxonomic scope" value="Bacteria"/>
</dbReference>
<dbReference type="STRING" id="349163.Acry_1698"/>
<dbReference type="Pfam" id="PF04828">
    <property type="entry name" value="GFA"/>
    <property type="match status" value="1"/>
</dbReference>
<dbReference type="PROSITE" id="PS51891">
    <property type="entry name" value="CENP_V_GFA"/>
    <property type="match status" value="1"/>
</dbReference>
<keyword evidence="2" id="KW-0479">Metal-binding</keyword>
<dbReference type="HOGENOM" id="CLU_055491_4_3_5"/>
<keyword evidence="3" id="KW-0862">Zinc</keyword>
<dbReference type="InterPro" id="IPR011057">
    <property type="entry name" value="Mss4-like_sf"/>
</dbReference>
<gene>
    <name evidence="6" type="ordered locus">Acry_1698</name>
</gene>
<dbReference type="GO" id="GO:0046872">
    <property type="term" value="F:metal ion binding"/>
    <property type="evidence" value="ECO:0007669"/>
    <property type="project" value="UniProtKB-KW"/>
</dbReference>
<dbReference type="KEGG" id="acr:Acry_1698"/>
<evidence type="ECO:0000256" key="2">
    <source>
        <dbReference type="ARBA" id="ARBA00022723"/>
    </source>
</evidence>
<dbReference type="Proteomes" id="UP000000245">
    <property type="component" value="Chromosome"/>
</dbReference>
<sequence length="133" mass="14445">MEAMEIAGGCHCGAVRYAIGGRPRRHSLCFCADCRRCAGAPVVGWAVVDEGLLRVSGEVAVYRSSGDVERSFCPRCGAGLFYRSKKLFPGSVDVQTGTFDDPEILPPTEAIQMAEAPSWMAGIGELPKHWRWP</sequence>